<keyword evidence="5" id="KW-1185">Reference proteome</keyword>
<dbReference type="OrthoDB" id="9783374at2"/>
<dbReference type="RefSeq" id="WP_015395450.1">
    <property type="nucleotide sequence ID" value="NC_020291.1"/>
</dbReference>
<dbReference type="Pfam" id="PF01473">
    <property type="entry name" value="Choline_bind_1"/>
    <property type="match status" value="2"/>
</dbReference>
<feature type="repeat" description="Cell wall-binding" evidence="2">
    <location>
        <begin position="350"/>
        <end position="369"/>
    </location>
</feature>
<dbReference type="EMBL" id="CP004121">
    <property type="protein sequence ID" value="AGF59143.1"/>
    <property type="molecule type" value="Genomic_DNA"/>
</dbReference>
<feature type="repeat" description="Cell wall-binding" evidence="2">
    <location>
        <begin position="390"/>
        <end position="409"/>
    </location>
</feature>
<dbReference type="InterPro" id="IPR025883">
    <property type="entry name" value="Cadherin-like_domain"/>
</dbReference>
<evidence type="ECO:0000313" key="4">
    <source>
        <dbReference type="EMBL" id="AGF59143.1"/>
    </source>
</evidence>
<evidence type="ECO:0000256" key="1">
    <source>
        <dbReference type="ARBA" id="ARBA00022737"/>
    </source>
</evidence>
<feature type="repeat" description="Cell wall-binding" evidence="2">
    <location>
        <begin position="290"/>
        <end position="309"/>
    </location>
</feature>
<sequence length="481" mass="55742">MDRIFRSVIIGAFFCGLSFISPSSLDLVNTGVYASERQPFLRNITLSEGSKLKFDQDVHSYIVDVGKDIDVVSIKVKPDEPENTVKIDGEIVTKDDSYKKWVNLKKGKNKVEIEVEDANTQAVSKYTVFVYRGGKDAVYLKDIRVDDETIGFDNSINFYNLELDEGTEMVELNAVTEDENYTVTVNKTELKASNITRLRLHDMGKYTLTITVTDKETGRVGIYTLNIYLGIPVTPDVQGAINAVLKPNQWLIVNGRWRYNDSKGDPLKSTWFYDNKYKRYFHFSGAGNMQTGWIKDNGKSYYLNKFGMMETGWVLFEDKWYYLGADGAMRTGWLQDEGKWYFLNEDGSMETGWIIKNGKWYCLNNDGAMETGWIPYKYKWYYLNSSGEMEIGWTKIDGEWYYFNYDGSMKSGEWFKYTGDWYYLNFVGNMRHRIESIANSGWLAQNGKYYYFNEDGTMNNQTKTIDGYTYDFNQDGSVKFD</sequence>
<protein>
    <recommendedName>
        <fullName evidence="3">Cadherin-like beta-sandwich-like domain-containing protein</fullName>
    </recommendedName>
</protein>
<dbReference type="AlphaFoldDB" id="M1MSM7"/>
<dbReference type="SUPFAM" id="SSF69360">
    <property type="entry name" value="Cell wall binding repeat"/>
    <property type="match status" value="2"/>
</dbReference>
<dbReference type="KEGG" id="csr:Cspa_c53980"/>
<dbReference type="eggNOG" id="COG5263">
    <property type="taxonomic scope" value="Bacteria"/>
</dbReference>
<proteinExistence type="predicted"/>
<evidence type="ECO:0000256" key="2">
    <source>
        <dbReference type="PROSITE-ProRule" id="PRU00591"/>
    </source>
</evidence>
<dbReference type="Proteomes" id="UP000011728">
    <property type="component" value="Chromosome"/>
</dbReference>
<reference evidence="4 5" key="1">
    <citation type="submission" date="2013-02" db="EMBL/GenBank/DDBJ databases">
        <title>Genome sequence of Clostridium saccharoperbutylacetonicum N1-4(HMT).</title>
        <authorList>
            <person name="Poehlein A."/>
            <person name="Daniel R."/>
        </authorList>
    </citation>
    <scope>NUCLEOTIDE SEQUENCE [LARGE SCALE GENOMIC DNA]</scope>
    <source>
        <strain evidence="5">N1-4(HMT)</strain>
    </source>
</reference>
<dbReference type="Pfam" id="PF12733">
    <property type="entry name" value="Cadherin-like"/>
    <property type="match status" value="2"/>
</dbReference>
<evidence type="ECO:0000259" key="3">
    <source>
        <dbReference type="Pfam" id="PF12733"/>
    </source>
</evidence>
<feature type="repeat" description="Cell wall-binding" evidence="2">
    <location>
        <begin position="439"/>
        <end position="458"/>
    </location>
</feature>
<name>M1MSM7_9CLOT</name>
<dbReference type="HOGENOM" id="CLU_567075_0_0_9"/>
<dbReference type="STRING" id="36745.CLSAP_51450"/>
<organism evidence="4 5">
    <name type="scientific">Clostridium saccharoperbutylacetonicum N1-4(HMT)</name>
    <dbReference type="NCBI Taxonomy" id="931276"/>
    <lineage>
        <taxon>Bacteria</taxon>
        <taxon>Bacillati</taxon>
        <taxon>Bacillota</taxon>
        <taxon>Clostridia</taxon>
        <taxon>Eubacteriales</taxon>
        <taxon>Clostridiaceae</taxon>
        <taxon>Clostridium</taxon>
    </lineage>
</organism>
<feature type="repeat" description="Cell wall-binding" evidence="2">
    <location>
        <begin position="330"/>
        <end position="349"/>
    </location>
</feature>
<dbReference type="PROSITE" id="PS51170">
    <property type="entry name" value="CW"/>
    <property type="match status" value="7"/>
</dbReference>
<dbReference type="InterPro" id="IPR018337">
    <property type="entry name" value="Cell_wall/Cho-bd_repeat"/>
</dbReference>
<dbReference type="Gene3D" id="2.10.270.10">
    <property type="entry name" value="Cholin Binding"/>
    <property type="match status" value="5"/>
</dbReference>
<dbReference type="PATRIC" id="fig|931276.5.peg.5453"/>
<dbReference type="Pfam" id="PF19127">
    <property type="entry name" value="Choline_bind_3"/>
    <property type="match status" value="3"/>
</dbReference>
<accession>M1MSM7</accession>
<feature type="repeat" description="Cell wall-binding" evidence="2">
    <location>
        <begin position="310"/>
        <end position="329"/>
    </location>
</feature>
<gene>
    <name evidence="4" type="ORF">Cspa_c53980</name>
</gene>
<evidence type="ECO:0000313" key="5">
    <source>
        <dbReference type="Proteomes" id="UP000011728"/>
    </source>
</evidence>
<keyword evidence="1" id="KW-0677">Repeat</keyword>
<feature type="domain" description="Cadherin-like beta-sandwich-like" evidence="3">
    <location>
        <begin position="140"/>
        <end position="228"/>
    </location>
</feature>
<feature type="repeat" description="Cell wall-binding" evidence="2">
    <location>
        <begin position="370"/>
        <end position="389"/>
    </location>
</feature>
<feature type="domain" description="Cadherin-like beta-sandwich-like" evidence="3">
    <location>
        <begin position="41"/>
        <end position="132"/>
    </location>
</feature>